<reference evidence="1 2" key="1">
    <citation type="journal article" date="2021" name="Sci. Rep.">
        <title>The distribution of antibiotic resistance genes in chicken gut microbiota commensals.</title>
        <authorList>
            <person name="Juricova H."/>
            <person name="Matiasovicova J."/>
            <person name="Kubasova T."/>
            <person name="Cejkova D."/>
            <person name="Rychlik I."/>
        </authorList>
    </citation>
    <scope>NUCLEOTIDE SEQUENCE [LARGE SCALE GENOMIC DNA]</scope>
    <source>
        <strain evidence="1 2">An564</strain>
    </source>
</reference>
<organism evidence="1 2">
    <name type="scientific">Hydrogenoanaerobacterium saccharovorans</name>
    <dbReference type="NCBI Taxonomy" id="474960"/>
    <lineage>
        <taxon>Bacteria</taxon>
        <taxon>Bacillati</taxon>
        <taxon>Bacillota</taxon>
        <taxon>Clostridia</taxon>
        <taxon>Eubacteriales</taxon>
        <taxon>Oscillospiraceae</taxon>
        <taxon>Hydrogenoanaerobacterium</taxon>
    </lineage>
</organism>
<keyword evidence="2" id="KW-1185">Reference proteome</keyword>
<sequence>MKEYKVVTAKNPEEAEQQMNIYAADGWVVKAVTLWETAMAYRLVITLERDSQATD</sequence>
<evidence type="ECO:0000313" key="2">
    <source>
        <dbReference type="Proteomes" id="UP000724149"/>
    </source>
</evidence>
<protein>
    <submittedName>
        <fullName evidence="1">DUF4177 domain-containing protein</fullName>
    </submittedName>
</protein>
<comment type="caution">
    <text evidence="1">The sequence shown here is derived from an EMBL/GenBank/DDBJ whole genome shotgun (WGS) entry which is preliminary data.</text>
</comment>
<dbReference type="EMBL" id="JACSNR010000004">
    <property type="protein sequence ID" value="MBM6923063.1"/>
    <property type="molecule type" value="Genomic_DNA"/>
</dbReference>
<dbReference type="Proteomes" id="UP000724149">
    <property type="component" value="Unassembled WGS sequence"/>
</dbReference>
<gene>
    <name evidence="1" type="ORF">H9X81_05065</name>
</gene>
<name>A0ABS2GLU0_9FIRM</name>
<dbReference type="RefSeq" id="WP_177502521.1">
    <property type="nucleotide sequence ID" value="NZ_JACSNR010000004.1"/>
</dbReference>
<accession>A0ABS2GLU0</accession>
<evidence type="ECO:0000313" key="1">
    <source>
        <dbReference type="EMBL" id="MBM6923063.1"/>
    </source>
</evidence>
<proteinExistence type="predicted"/>